<dbReference type="SUPFAM" id="SSF52540">
    <property type="entry name" value="P-loop containing nucleoside triphosphate hydrolases"/>
    <property type="match status" value="1"/>
</dbReference>
<protein>
    <submittedName>
        <fullName evidence="2">Shikimate kinase 2</fullName>
    </submittedName>
</protein>
<gene>
    <name evidence="2" type="primary">aroL_2</name>
    <name evidence="2" type="ORF">SB6410_03269</name>
</gene>
<dbReference type="EMBL" id="CABGGO010000026">
    <property type="protein sequence ID" value="VUS77315.1"/>
    <property type="molecule type" value="Genomic_DNA"/>
</dbReference>
<keyword evidence="2" id="KW-0808">Transferase</keyword>
<comment type="caution">
    <text evidence="2">The sequence shown here is derived from an EMBL/GenBank/DDBJ whole genome shotgun (WGS) entry which is preliminary data.</text>
</comment>
<keyword evidence="2" id="KW-0418">Kinase</keyword>
<reference evidence="2 3" key="1">
    <citation type="submission" date="2019-07" db="EMBL/GenBank/DDBJ databases">
        <authorList>
            <person name="Brisse S."/>
            <person name="Rodrigues C."/>
            <person name="Thorpe H."/>
        </authorList>
    </citation>
    <scope>NUCLEOTIDE SEQUENCE [LARGE SCALE GENOMIC DNA]</scope>
    <source>
        <strain evidence="2">SB6410</strain>
    </source>
</reference>
<dbReference type="AlphaFoldDB" id="A0A9Q9UM86"/>
<dbReference type="GO" id="GO:0016301">
    <property type="term" value="F:kinase activity"/>
    <property type="evidence" value="ECO:0007669"/>
    <property type="project" value="UniProtKB-KW"/>
</dbReference>
<proteinExistence type="predicted"/>
<feature type="coiled-coil region" evidence="1">
    <location>
        <begin position="86"/>
        <end position="113"/>
    </location>
</feature>
<organism evidence="2 3">
    <name type="scientific">Klebsiella pasteurii</name>
    <dbReference type="NCBI Taxonomy" id="2587529"/>
    <lineage>
        <taxon>Bacteria</taxon>
        <taxon>Pseudomonadati</taxon>
        <taxon>Pseudomonadota</taxon>
        <taxon>Gammaproteobacteria</taxon>
        <taxon>Enterobacterales</taxon>
        <taxon>Enterobacteriaceae</taxon>
        <taxon>Klebsiella/Raoultella group</taxon>
        <taxon>Klebsiella</taxon>
    </lineage>
</organism>
<dbReference type="Pfam" id="PF01202">
    <property type="entry name" value="SKI"/>
    <property type="match status" value="1"/>
</dbReference>
<accession>A0A9Q9UM86</accession>
<evidence type="ECO:0000313" key="2">
    <source>
        <dbReference type="EMBL" id="VUS77315.1"/>
    </source>
</evidence>
<dbReference type="InterPro" id="IPR031322">
    <property type="entry name" value="Shikimate/glucono_kinase"/>
</dbReference>
<evidence type="ECO:0000313" key="3">
    <source>
        <dbReference type="Proteomes" id="UP000318567"/>
    </source>
</evidence>
<evidence type="ECO:0000256" key="1">
    <source>
        <dbReference type="SAM" id="Coils"/>
    </source>
</evidence>
<dbReference type="InterPro" id="IPR027417">
    <property type="entry name" value="P-loop_NTPase"/>
</dbReference>
<dbReference type="Proteomes" id="UP000318567">
    <property type="component" value="Unassembled WGS sequence"/>
</dbReference>
<dbReference type="Gene3D" id="3.40.50.300">
    <property type="entry name" value="P-loop containing nucleotide triphosphate hydrolases"/>
    <property type="match status" value="1"/>
</dbReference>
<sequence length="125" mass="14034">MNTLFLIGPGGVGKSTVGALLAQAMSYRLIDLDSEFCEQVLNIRQYIQRDGYERYVRENAALCSRLLAENPHEKTSGGALLGISCEASDIKKIKDLEDENRRLKQMFADLSLENRALKDVIEKKL</sequence>
<name>A0A9Q9UM86_9ENTR</name>
<keyword evidence="1" id="KW-0175">Coiled coil</keyword>